<dbReference type="InterPro" id="IPR039682">
    <property type="entry name" value="Sec8/EXOC4"/>
</dbReference>
<evidence type="ECO:0000259" key="7">
    <source>
        <dbReference type="Pfam" id="PF04048"/>
    </source>
</evidence>
<dbReference type="eggNOG" id="KOG3691">
    <property type="taxonomic scope" value="Eukaryota"/>
</dbReference>
<evidence type="ECO:0000259" key="8">
    <source>
        <dbReference type="Pfam" id="PF20652"/>
    </source>
</evidence>
<comment type="function">
    <text evidence="4">Component of the exocyst complex involved in the docking of exocytic vesicles with fusion sites on the plasma membrane.</text>
</comment>
<dbReference type="Proteomes" id="UP000001357">
    <property type="component" value="Unassembled WGS sequence"/>
</dbReference>
<keyword evidence="10" id="KW-1185">Reference proteome</keyword>
<evidence type="ECO:0000256" key="4">
    <source>
        <dbReference type="RuleBase" id="RU367079"/>
    </source>
</evidence>
<dbReference type="GO" id="GO:0006887">
    <property type="term" value="P:exocytosis"/>
    <property type="evidence" value="ECO:0000318"/>
    <property type="project" value="GO_Central"/>
</dbReference>
<dbReference type="AlphaFoldDB" id="A9UTB4"/>
<keyword evidence="3 4" id="KW-0653">Protein transport</keyword>
<evidence type="ECO:0000256" key="6">
    <source>
        <dbReference type="SAM" id="MobiDB-lite"/>
    </source>
</evidence>
<dbReference type="EMBL" id="CH991545">
    <property type="protein sequence ID" value="EDQ91464.1"/>
    <property type="molecule type" value="Genomic_DNA"/>
</dbReference>
<dbReference type="FunCoup" id="A9UTB4">
    <property type="interactions" value="1203"/>
</dbReference>
<feature type="region of interest" description="Disordered" evidence="6">
    <location>
        <begin position="464"/>
        <end position="483"/>
    </location>
</feature>
<evidence type="ECO:0000313" key="9">
    <source>
        <dbReference type="EMBL" id="EDQ91464.1"/>
    </source>
</evidence>
<evidence type="ECO:0000313" key="10">
    <source>
        <dbReference type="Proteomes" id="UP000001357"/>
    </source>
</evidence>
<sequence length="982" mass="111045">MSIRTIRATMDQDEAILLADVIAHLSKSGSLREREEKRQQLEEQLEKVELQVGELVEKHSESFYRALRSFVDMTEHIDSAKAKAVAVREALTASRTMLTVQQKQIDRLWGESQEQKHLIQILDSIAELKQVPAQVDQFLQRRSYVHAALLLSSSLRKLQDFRDVVALQDFRVQLESRRQTLHLELLEELMNIVFLRDKSTREQFDYMDDFIGLLQNSSDAEKRDNLVDRILNVPEPSEGDPKKDVKQCLAFIVQALAVLGRVTDVINLVGAHLRTELSILKDRALSVVRRDLVEHMPKSPAYRTILTQNKEDNVALSPHVFFHAISQVLLQFRRVLRAHACLLALSNRQNSKTTTAANSTPKYELKQLWLAIQTEISVLLATYLDIGDESHSLILSCVAQGERPPKTALLTSSSGTAAFQMEDVAAHFIHKAKEREKDKPMEPLFAFANSLNAIRDTEALAERRLANDDDKDRGTAPGDNYTTARGVHEQLSCSRHVANILAAFKPIFRFCQDTEDVMHFTAMKSGLMLFVDSYMRVRFFAHLQDAVRRQFQSVTGDAGFSIEEAHYEATPGKLIGQLLAVLHDVPAFLNEIARTMHDEILLKYLKFCQLRFRVLTKAPVGASKTSKGDAVVAMDWAVHPRIRQRLTSSEAWIKVYGEPEGLVATDDEDWLILGFGEEPVDQTVARAAKQAADEANTIIKVLGDQMLEKGDIVAEVANIRSMGQLAESLTWLLDYVKGVIVALNDKPHTLPELWGKGVSPILKADNNTATRMLERNKLAQVTSKLQATVADLETMCHNSILFLKLDVRARCLHFLLPVLKFTSYYCEADAVETDPRIIDLNRNLLAVEEALYGVLSEARAALVLEGLDSFVASVLIHGLRWIKRYNDHGIKRMKRNIFAIQQYFASSKMSHTIVLTRAMQYYDLLFLTERDIIASILNGAATFTEDQYRVIFNLLHANAKVPNAREHQEFLEHLHAALHRVV</sequence>
<feature type="domain" description="Exocyst complex component Sec8 middle helical bundle" evidence="8">
    <location>
        <begin position="247"/>
        <end position="390"/>
    </location>
</feature>
<name>A9UTB4_MONBE</name>
<keyword evidence="5" id="KW-0175">Coiled coil</keyword>
<dbReference type="GO" id="GO:0000145">
    <property type="term" value="C:exocyst"/>
    <property type="evidence" value="ECO:0000318"/>
    <property type="project" value="GO_Central"/>
</dbReference>
<dbReference type="Pfam" id="PF04048">
    <property type="entry name" value="Sec8_N"/>
    <property type="match status" value="1"/>
</dbReference>
<reference evidence="9 10" key="1">
    <citation type="journal article" date="2008" name="Nature">
        <title>The genome of the choanoflagellate Monosiga brevicollis and the origin of metazoans.</title>
        <authorList>
            <consortium name="JGI Sequencing"/>
            <person name="King N."/>
            <person name="Westbrook M.J."/>
            <person name="Young S.L."/>
            <person name="Kuo A."/>
            <person name="Abedin M."/>
            <person name="Chapman J."/>
            <person name="Fairclough S."/>
            <person name="Hellsten U."/>
            <person name="Isogai Y."/>
            <person name="Letunic I."/>
            <person name="Marr M."/>
            <person name="Pincus D."/>
            <person name="Putnam N."/>
            <person name="Rokas A."/>
            <person name="Wright K.J."/>
            <person name="Zuzow R."/>
            <person name="Dirks W."/>
            <person name="Good M."/>
            <person name="Goodstein D."/>
            <person name="Lemons D."/>
            <person name="Li W."/>
            <person name="Lyons J.B."/>
            <person name="Morris A."/>
            <person name="Nichols S."/>
            <person name="Richter D.J."/>
            <person name="Salamov A."/>
            <person name="Bork P."/>
            <person name="Lim W.A."/>
            <person name="Manning G."/>
            <person name="Miller W.T."/>
            <person name="McGinnis W."/>
            <person name="Shapiro H."/>
            <person name="Tjian R."/>
            <person name="Grigoriev I.V."/>
            <person name="Rokhsar D."/>
        </authorList>
    </citation>
    <scope>NUCLEOTIDE SEQUENCE [LARGE SCALE GENOMIC DNA]</scope>
    <source>
        <strain evidence="10">MX1 / ATCC 50154</strain>
    </source>
</reference>
<dbReference type="RefSeq" id="XP_001743886.1">
    <property type="nucleotide sequence ID" value="XM_001743834.1"/>
</dbReference>
<dbReference type="GeneID" id="5888878"/>
<dbReference type="GO" id="GO:0006904">
    <property type="term" value="P:vesicle docking involved in exocytosis"/>
    <property type="evidence" value="ECO:0007669"/>
    <property type="project" value="InterPro"/>
</dbReference>
<evidence type="ECO:0000256" key="2">
    <source>
        <dbReference type="ARBA" id="ARBA00022483"/>
    </source>
</evidence>
<dbReference type="InParanoid" id="A9UTB4"/>
<dbReference type="GO" id="GO:0090522">
    <property type="term" value="P:vesicle tethering involved in exocytosis"/>
    <property type="evidence" value="ECO:0007669"/>
    <property type="project" value="UniProtKB-UniRule"/>
</dbReference>
<dbReference type="STRING" id="81824.A9UTB4"/>
<comment type="similarity">
    <text evidence="4">Belongs to the SEC8 family.</text>
</comment>
<keyword evidence="1 4" id="KW-0813">Transport</keyword>
<dbReference type="Pfam" id="PF20652">
    <property type="entry name" value="Sec8_C"/>
    <property type="match status" value="1"/>
</dbReference>
<proteinExistence type="inferred from homology"/>
<evidence type="ECO:0000256" key="5">
    <source>
        <dbReference type="SAM" id="Coils"/>
    </source>
</evidence>
<accession>A9UTB4</accession>
<dbReference type="GO" id="GO:0015031">
    <property type="term" value="P:protein transport"/>
    <property type="evidence" value="ECO:0007669"/>
    <property type="project" value="UniProtKB-KW"/>
</dbReference>
<dbReference type="OMA" id="HMEVRCR"/>
<dbReference type="InterPro" id="IPR048630">
    <property type="entry name" value="Sec8_M"/>
</dbReference>
<keyword evidence="2 4" id="KW-0268">Exocytosis</keyword>
<evidence type="ECO:0000256" key="1">
    <source>
        <dbReference type="ARBA" id="ARBA00022448"/>
    </source>
</evidence>
<protein>
    <recommendedName>
        <fullName evidence="4">Exocyst complex component Sec8</fullName>
    </recommendedName>
</protein>
<organism evidence="9 10">
    <name type="scientific">Monosiga brevicollis</name>
    <name type="common">Choanoflagellate</name>
    <dbReference type="NCBI Taxonomy" id="81824"/>
    <lineage>
        <taxon>Eukaryota</taxon>
        <taxon>Choanoflagellata</taxon>
        <taxon>Craspedida</taxon>
        <taxon>Salpingoecidae</taxon>
        <taxon>Monosiga</taxon>
    </lineage>
</organism>
<dbReference type="KEGG" id="mbr:MONBRDRAFT_23410"/>
<dbReference type="InterPro" id="IPR007191">
    <property type="entry name" value="Sec8_exocyst_N"/>
</dbReference>
<feature type="domain" description="Exocyst complex component Sec8 N-terminal" evidence="7">
    <location>
        <begin position="37"/>
        <end position="137"/>
    </location>
</feature>
<feature type="coiled-coil region" evidence="5">
    <location>
        <begin position="31"/>
        <end position="58"/>
    </location>
</feature>
<dbReference type="PANTHER" id="PTHR14146">
    <property type="entry name" value="EXOCYST COMPLEX COMPONENT 4"/>
    <property type="match status" value="1"/>
</dbReference>
<dbReference type="PANTHER" id="PTHR14146:SF0">
    <property type="entry name" value="EXOCYST COMPLEX COMPONENT 4"/>
    <property type="match status" value="1"/>
</dbReference>
<dbReference type="GO" id="GO:0006612">
    <property type="term" value="P:protein targeting to membrane"/>
    <property type="evidence" value="ECO:0007669"/>
    <property type="project" value="UniProtKB-UniRule"/>
</dbReference>
<feature type="compositionally biased region" description="Basic and acidic residues" evidence="6">
    <location>
        <begin position="464"/>
        <end position="474"/>
    </location>
</feature>
<gene>
    <name evidence="9" type="ORF">MONBRDRAFT_23410</name>
</gene>
<evidence type="ECO:0000256" key="3">
    <source>
        <dbReference type="ARBA" id="ARBA00022927"/>
    </source>
</evidence>
<dbReference type="GO" id="GO:0006893">
    <property type="term" value="P:Golgi to plasma membrane transport"/>
    <property type="evidence" value="ECO:0000318"/>
    <property type="project" value="GO_Central"/>
</dbReference>